<protein>
    <submittedName>
        <fullName evidence="6">Putative mevalonate kinase mvk/erg12</fullName>
    </submittedName>
</protein>
<dbReference type="PANTHER" id="PTHR43290:SF2">
    <property type="entry name" value="MEVALONATE KINASE"/>
    <property type="match status" value="1"/>
</dbReference>
<keyword evidence="2 6" id="KW-0418">Kinase</keyword>
<evidence type="ECO:0000256" key="3">
    <source>
        <dbReference type="ARBA" id="ARBA00029438"/>
    </source>
</evidence>
<dbReference type="InterPro" id="IPR006204">
    <property type="entry name" value="GHMP_kinase_N_dom"/>
</dbReference>
<comment type="pathway">
    <text evidence="3">Isoprenoid biosynthesis; isopentenyl diphosphate biosynthesis via mevalonate pathway; isopentenyl diphosphate from (R)-mevalonate: step 1/3.</text>
</comment>
<dbReference type="GO" id="GO:0019287">
    <property type="term" value="P:isopentenyl diphosphate biosynthetic process, mevalonate pathway"/>
    <property type="evidence" value="ECO:0007669"/>
    <property type="project" value="UniProtKB-UniPathway"/>
</dbReference>
<organism evidence="6">
    <name type="scientific">Nyssomyia neivai</name>
    <dbReference type="NCBI Taxonomy" id="330878"/>
    <lineage>
        <taxon>Eukaryota</taxon>
        <taxon>Metazoa</taxon>
        <taxon>Ecdysozoa</taxon>
        <taxon>Arthropoda</taxon>
        <taxon>Hexapoda</taxon>
        <taxon>Insecta</taxon>
        <taxon>Pterygota</taxon>
        <taxon>Neoptera</taxon>
        <taxon>Endopterygota</taxon>
        <taxon>Diptera</taxon>
        <taxon>Nematocera</taxon>
        <taxon>Psychodoidea</taxon>
        <taxon>Psychodidae</taxon>
        <taxon>Nyssomyia</taxon>
    </lineage>
</organism>
<dbReference type="Pfam" id="PF00288">
    <property type="entry name" value="GHMP_kinases_N"/>
    <property type="match status" value="1"/>
</dbReference>
<keyword evidence="4" id="KW-0812">Transmembrane</keyword>
<feature type="domain" description="GHMP kinase N-terminal" evidence="5">
    <location>
        <begin position="136"/>
        <end position="227"/>
    </location>
</feature>
<dbReference type="Gene3D" id="3.30.230.10">
    <property type="match status" value="1"/>
</dbReference>
<dbReference type="GO" id="GO:0006695">
    <property type="term" value="P:cholesterol biosynthetic process"/>
    <property type="evidence" value="ECO:0007669"/>
    <property type="project" value="TreeGrafter"/>
</dbReference>
<evidence type="ECO:0000256" key="2">
    <source>
        <dbReference type="ARBA" id="ARBA00022777"/>
    </source>
</evidence>
<proteinExistence type="predicted"/>
<dbReference type="GO" id="GO:0004496">
    <property type="term" value="F:mevalonate kinase activity"/>
    <property type="evidence" value="ECO:0007669"/>
    <property type="project" value="InterPro"/>
</dbReference>
<keyword evidence="1" id="KW-0808">Transferase</keyword>
<keyword evidence="4" id="KW-1133">Transmembrane helix</keyword>
<dbReference type="PRINTS" id="PR00959">
    <property type="entry name" value="MEVGALKINASE"/>
</dbReference>
<dbReference type="GO" id="GO:0005524">
    <property type="term" value="F:ATP binding"/>
    <property type="evidence" value="ECO:0007669"/>
    <property type="project" value="InterPro"/>
</dbReference>
<dbReference type="InterPro" id="IPR020568">
    <property type="entry name" value="Ribosomal_Su5_D2-typ_SF"/>
</dbReference>
<evidence type="ECO:0000256" key="4">
    <source>
        <dbReference type="SAM" id="Phobius"/>
    </source>
</evidence>
<accession>A0A1L8DYL1</accession>
<keyword evidence="4" id="KW-0472">Membrane</keyword>
<dbReference type="UniPathway" id="UPA00057">
    <property type="reaction ID" value="UER00098"/>
</dbReference>
<sequence length="278" mass="30866">MVKFEVSAPGKVILHGEHSVVYGKPAVAGVVQVRNTLTLEENDDQCMLICFPKIGLDNLHISLEAINKFLAICWEKYGAIEFPEGLNHDVFLEEVKNFVQETVKEGGKDFLDSIKLNSLSAVFYLLLGIFIEGQIRSVRKGIKIDLKTEMSVGAGLGSSASFGVCLAATFYLLARLVKQESYLDDYNGLTEMQQHDIKQKISSWAFQSEKIMHGNPSGLDNTICTFGNVVKFYKGRPPVDIKLTCSLPILLVDSGVSRSTAKLVENVVDLRKRHPKNR</sequence>
<reference evidence="6" key="1">
    <citation type="submission" date="2016-12" db="EMBL/GenBank/DDBJ databases">
        <title>An insight into the sialome and mialome of the sand fly, Nyssomyia neivai.</title>
        <authorList>
            <person name="Sebastian V."/>
            <person name="Goulart T.M."/>
            <person name="Oliveira W."/>
            <person name="Calvo E."/>
            <person name="Oliveira L.F."/>
            <person name="Pinto M.C."/>
            <person name="Rosselino A.M."/>
            <person name="Ribeiro J.M."/>
        </authorList>
    </citation>
    <scope>NUCLEOTIDE SEQUENCE</scope>
</reference>
<name>A0A1L8DYL1_9DIPT</name>
<dbReference type="PANTHER" id="PTHR43290">
    <property type="entry name" value="MEVALONATE KINASE"/>
    <property type="match status" value="1"/>
</dbReference>
<dbReference type="EMBL" id="GFDF01002536">
    <property type="protein sequence ID" value="JAV11548.1"/>
    <property type="molecule type" value="Transcribed_RNA"/>
</dbReference>
<dbReference type="GO" id="GO:0005829">
    <property type="term" value="C:cytosol"/>
    <property type="evidence" value="ECO:0007669"/>
    <property type="project" value="TreeGrafter"/>
</dbReference>
<evidence type="ECO:0000256" key="1">
    <source>
        <dbReference type="ARBA" id="ARBA00022679"/>
    </source>
</evidence>
<dbReference type="AlphaFoldDB" id="A0A1L8DYL1"/>
<evidence type="ECO:0000259" key="5">
    <source>
        <dbReference type="Pfam" id="PF00288"/>
    </source>
</evidence>
<dbReference type="InterPro" id="IPR014721">
    <property type="entry name" value="Ribsml_uS5_D2-typ_fold_subgr"/>
</dbReference>
<dbReference type="InterPro" id="IPR006205">
    <property type="entry name" value="Mev_gal_kin"/>
</dbReference>
<feature type="transmembrane region" description="Helical" evidence="4">
    <location>
        <begin position="151"/>
        <end position="173"/>
    </location>
</feature>
<evidence type="ECO:0000313" key="6">
    <source>
        <dbReference type="EMBL" id="JAV11548.1"/>
    </source>
</evidence>
<dbReference type="SUPFAM" id="SSF54211">
    <property type="entry name" value="Ribosomal protein S5 domain 2-like"/>
    <property type="match status" value="1"/>
</dbReference>